<keyword evidence="1" id="KW-0378">Hydrolase</keyword>
<organism evidence="1 2">
    <name type="scientific">Streptomyces exfoliatus</name>
    <name type="common">Streptomyces hydrogenans</name>
    <dbReference type="NCBI Taxonomy" id="1905"/>
    <lineage>
        <taxon>Bacteria</taxon>
        <taxon>Bacillati</taxon>
        <taxon>Actinomycetota</taxon>
        <taxon>Actinomycetes</taxon>
        <taxon>Kitasatosporales</taxon>
        <taxon>Streptomycetaceae</taxon>
        <taxon>Streptomyces</taxon>
    </lineage>
</organism>
<dbReference type="PANTHER" id="PTHR48100">
    <property type="entry name" value="BROAD-SPECIFICITY PHOSPHATASE YOR283W-RELATED"/>
    <property type="match status" value="1"/>
</dbReference>
<protein>
    <submittedName>
        <fullName evidence="1">Histidine phosphatase family protein</fullName>
        <ecNumber evidence="1">3.1.3.-</ecNumber>
    </submittedName>
</protein>
<gene>
    <name evidence="1" type="ORF">AB0A76_28215</name>
</gene>
<name>A0ABV3D3I1_STREX</name>
<dbReference type="InterPro" id="IPR029033">
    <property type="entry name" value="His_PPase_superfam"/>
</dbReference>
<dbReference type="InterPro" id="IPR050275">
    <property type="entry name" value="PGM_Phosphatase"/>
</dbReference>
<dbReference type="PANTHER" id="PTHR48100:SF1">
    <property type="entry name" value="HISTIDINE PHOSPHATASE FAMILY PROTEIN-RELATED"/>
    <property type="match status" value="1"/>
</dbReference>
<comment type="caution">
    <text evidence="1">The sequence shown here is derived from an EMBL/GenBank/DDBJ whole genome shotgun (WGS) entry which is preliminary data.</text>
</comment>
<dbReference type="EMBL" id="JBEZAM010000055">
    <property type="protein sequence ID" value="MEU7297043.1"/>
    <property type="molecule type" value="Genomic_DNA"/>
</dbReference>
<accession>A0ABV3D3I1</accession>
<reference evidence="1 2" key="1">
    <citation type="submission" date="2024-06" db="EMBL/GenBank/DDBJ databases">
        <title>The Natural Products Discovery Center: Release of the First 8490 Sequenced Strains for Exploring Actinobacteria Biosynthetic Diversity.</title>
        <authorList>
            <person name="Kalkreuter E."/>
            <person name="Kautsar S.A."/>
            <person name="Yang D."/>
            <person name="Bader C.D."/>
            <person name="Teijaro C.N."/>
            <person name="Fluegel L."/>
            <person name="Davis C.M."/>
            <person name="Simpson J.R."/>
            <person name="Lauterbach L."/>
            <person name="Steele A.D."/>
            <person name="Gui C."/>
            <person name="Meng S."/>
            <person name="Li G."/>
            <person name="Viehrig K."/>
            <person name="Ye F."/>
            <person name="Su P."/>
            <person name="Kiefer A.F."/>
            <person name="Nichols A."/>
            <person name="Cepeda A.J."/>
            <person name="Yan W."/>
            <person name="Fan B."/>
            <person name="Jiang Y."/>
            <person name="Adhikari A."/>
            <person name="Zheng C.-J."/>
            <person name="Schuster L."/>
            <person name="Cowan T.M."/>
            <person name="Smanski M.J."/>
            <person name="Chevrette M.G."/>
            <person name="De Carvalho L.P.S."/>
            <person name="Shen B."/>
        </authorList>
    </citation>
    <scope>NUCLEOTIDE SEQUENCE [LARGE SCALE GENOMIC DNA]</scope>
    <source>
        <strain evidence="1 2">NPDC045705</strain>
    </source>
</reference>
<dbReference type="GO" id="GO:0016787">
    <property type="term" value="F:hydrolase activity"/>
    <property type="evidence" value="ECO:0007669"/>
    <property type="project" value="UniProtKB-KW"/>
</dbReference>
<proteinExistence type="predicted"/>
<dbReference type="Pfam" id="PF00300">
    <property type="entry name" value="His_Phos_1"/>
    <property type="match status" value="1"/>
</dbReference>
<dbReference type="RefSeq" id="WP_359213928.1">
    <property type="nucleotide sequence ID" value="NZ_JBEZAM010000055.1"/>
</dbReference>
<dbReference type="SUPFAM" id="SSF53254">
    <property type="entry name" value="Phosphoglycerate mutase-like"/>
    <property type="match status" value="1"/>
</dbReference>
<dbReference type="SMART" id="SM00855">
    <property type="entry name" value="PGAM"/>
    <property type="match status" value="1"/>
</dbReference>
<dbReference type="Gene3D" id="3.40.50.1240">
    <property type="entry name" value="Phosphoglycerate mutase-like"/>
    <property type="match status" value="1"/>
</dbReference>
<dbReference type="InterPro" id="IPR013078">
    <property type="entry name" value="His_Pase_superF_clade-1"/>
</dbReference>
<evidence type="ECO:0000313" key="1">
    <source>
        <dbReference type="EMBL" id="MEU7297043.1"/>
    </source>
</evidence>
<dbReference type="EC" id="3.1.3.-" evidence="1"/>
<sequence length="219" mass="24111">MTVTARLVIARHAEARCNVEGRVGGPRTCTGLTDTGRHQAVRLATRLNDEQHAGAPAFHALYAGTRLRVQETGRILAAALQLPLVIDEGLDGPRHGNADGQLWRDVEDAFQGAPETRPDRPYAAGSETWHEYLARAMTHLTCLIHRHKNQSILLAAHGETVHAACHLLLRIPAEASPAIGFGTDHTGITRFEHRRDRYGNERWLLTTLNDTTHLGARPS</sequence>
<dbReference type="Proteomes" id="UP001551210">
    <property type="component" value="Unassembled WGS sequence"/>
</dbReference>
<evidence type="ECO:0000313" key="2">
    <source>
        <dbReference type="Proteomes" id="UP001551210"/>
    </source>
</evidence>
<keyword evidence="2" id="KW-1185">Reference proteome</keyword>